<accession>A0A1G7MTU9</accession>
<dbReference type="AlphaFoldDB" id="A0A1G7MTU9"/>
<gene>
    <name evidence="1" type="ORF">SAMN05660235_02299</name>
</gene>
<name>A0A1G7MTU9_9FIRM</name>
<proteinExistence type="predicted"/>
<keyword evidence="2" id="KW-1185">Reference proteome</keyword>
<dbReference type="Proteomes" id="UP000243333">
    <property type="component" value="Unassembled WGS sequence"/>
</dbReference>
<evidence type="ECO:0000313" key="2">
    <source>
        <dbReference type="Proteomes" id="UP000243333"/>
    </source>
</evidence>
<dbReference type="EMBL" id="FNBU01000019">
    <property type="protein sequence ID" value="SDF65076.1"/>
    <property type="molecule type" value="Genomic_DNA"/>
</dbReference>
<dbReference type="STRING" id="1123285.SAMN05660235_02299"/>
<dbReference type="RefSeq" id="WP_093691001.1">
    <property type="nucleotide sequence ID" value="NZ_FNBU01000019.1"/>
</dbReference>
<evidence type="ECO:0000313" key="1">
    <source>
        <dbReference type="EMBL" id="SDF65076.1"/>
    </source>
</evidence>
<organism evidence="1 2">
    <name type="scientific">Sporolituus thermophilus DSM 23256</name>
    <dbReference type="NCBI Taxonomy" id="1123285"/>
    <lineage>
        <taxon>Bacteria</taxon>
        <taxon>Bacillati</taxon>
        <taxon>Bacillota</taxon>
        <taxon>Negativicutes</taxon>
        <taxon>Selenomonadales</taxon>
        <taxon>Sporomusaceae</taxon>
        <taxon>Sporolituus</taxon>
    </lineage>
</organism>
<reference evidence="2" key="1">
    <citation type="submission" date="2016-10" db="EMBL/GenBank/DDBJ databases">
        <authorList>
            <person name="Varghese N."/>
            <person name="Submissions S."/>
        </authorList>
    </citation>
    <scope>NUCLEOTIDE SEQUENCE [LARGE SCALE GENOMIC DNA]</scope>
    <source>
        <strain evidence="2">DSM 23256</strain>
    </source>
</reference>
<sequence>MQLQGLPCANHRYFGQAHDAYAVAYNALVDKMEAAGLDHKELVKVIHLAVQRERLSVLHLAETVAAWLKGEKPRPGY</sequence>
<protein>
    <submittedName>
        <fullName evidence="1">Uncharacterized protein</fullName>
    </submittedName>
</protein>